<dbReference type="RefSeq" id="WP_109827657.1">
    <property type="nucleotide sequence ID" value="NZ_CP029494.1"/>
</dbReference>
<proteinExistence type="predicted"/>
<evidence type="ECO:0000313" key="1">
    <source>
        <dbReference type="EMBL" id="AWN23929.1"/>
    </source>
</evidence>
<gene>
    <name evidence="1" type="ORF">DKM44_12390</name>
</gene>
<dbReference type="EMBL" id="CP029494">
    <property type="protein sequence ID" value="AWN23929.1"/>
    <property type="molecule type" value="Genomic_DNA"/>
</dbReference>
<dbReference type="AlphaFoldDB" id="A0A2Z3JMA6"/>
<accession>A0A2Z3JMA6</accession>
<name>A0A2Z3JMA6_9DEIO</name>
<sequence>MRALDDIALTLKLGQLHPTAVLNTLIATENEGGLSAVRYLERQLARSNDALREREHPHRALAEIWLNATRAYLLAQTEQQRAV</sequence>
<dbReference type="KEGG" id="dez:DKM44_12390"/>
<organism evidence="1 2">
    <name type="scientific">Deinococcus irradiatisoli</name>
    <dbReference type="NCBI Taxonomy" id="2202254"/>
    <lineage>
        <taxon>Bacteria</taxon>
        <taxon>Thermotogati</taxon>
        <taxon>Deinococcota</taxon>
        <taxon>Deinococci</taxon>
        <taxon>Deinococcales</taxon>
        <taxon>Deinococcaceae</taxon>
        <taxon>Deinococcus</taxon>
    </lineage>
</organism>
<reference evidence="1 2" key="1">
    <citation type="submission" date="2018-05" db="EMBL/GenBank/DDBJ databases">
        <title>Complete Genome Sequence of Deinococcus sp. strain 17bor-2.</title>
        <authorList>
            <person name="Srinivasan S."/>
        </authorList>
    </citation>
    <scope>NUCLEOTIDE SEQUENCE [LARGE SCALE GENOMIC DNA]</scope>
    <source>
        <strain evidence="1 2">17bor-2</strain>
    </source>
</reference>
<protein>
    <submittedName>
        <fullName evidence="1">Uncharacterized protein</fullName>
    </submittedName>
</protein>
<dbReference type="OrthoDB" id="72104at2"/>
<evidence type="ECO:0000313" key="2">
    <source>
        <dbReference type="Proteomes" id="UP000245368"/>
    </source>
</evidence>
<keyword evidence="2" id="KW-1185">Reference proteome</keyword>
<dbReference type="Proteomes" id="UP000245368">
    <property type="component" value="Chromosome"/>
</dbReference>